<keyword evidence="1" id="KW-1133">Transmembrane helix</keyword>
<sequence>MISIKYQYEDSEELNICEQASNSFLLFNQTTQSQETNATISKTIKKKTHSRRKCYIYGDKDRSSALYKYIKEKQRSYLDLNSKAYNSTFTPEEDRILLLLVKKLGPKFQKITKYFPGKTMNMLKNRYYKSLKNSEASIIPLNNKYQKFVFQIQSKPNNQRIQTLINGHIECIQQILNQTEKIKLIKIKSLKIKRVFIYLYLQNNFIVKIIGMSLNYIIHQIIVL</sequence>
<dbReference type="GO" id="GO:0000978">
    <property type="term" value="F:RNA polymerase II cis-regulatory region sequence-specific DNA binding"/>
    <property type="evidence" value="ECO:0007669"/>
    <property type="project" value="TreeGrafter"/>
</dbReference>
<dbReference type="PANTHER" id="PTHR45614:SF253">
    <property type="entry name" value="CHROMOSOME UNDETERMINED SCAFFOLD_38, WHOLE GENOME SHOTGUN SEQUENCE"/>
    <property type="match status" value="1"/>
</dbReference>
<evidence type="ECO:0000256" key="1">
    <source>
        <dbReference type="SAM" id="Phobius"/>
    </source>
</evidence>
<gene>
    <name evidence="4" type="ORF">PPENT_87.1.T0250258</name>
</gene>
<dbReference type="SMART" id="SM00717">
    <property type="entry name" value="SANT"/>
    <property type="match status" value="1"/>
</dbReference>
<keyword evidence="1" id="KW-0812">Transmembrane</keyword>
<accession>A0A8S1TQG4</accession>
<feature type="domain" description="HTH myb-type" evidence="3">
    <location>
        <begin position="88"/>
        <end position="135"/>
    </location>
</feature>
<dbReference type="Pfam" id="PF00249">
    <property type="entry name" value="Myb_DNA-binding"/>
    <property type="match status" value="1"/>
</dbReference>
<reference evidence="4" key="1">
    <citation type="submission" date="2021-01" db="EMBL/GenBank/DDBJ databases">
        <authorList>
            <consortium name="Genoscope - CEA"/>
            <person name="William W."/>
        </authorList>
    </citation>
    <scope>NUCLEOTIDE SEQUENCE</scope>
</reference>
<evidence type="ECO:0000313" key="4">
    <source>
        <dbReference type="EMBL" id="CAD8154213.1"/>
    </source>
</evidence>
<dbReference type="AlphaFoldDB" id="A0A8S1TQG4"/>
<dbReference type="PROSITE" id="PS51294">
    <property type="entry name" value="HTH_MYB"/>
    <property type="match status" value="1"/>
</dbReference>
<evidence type="ECO:0000259" key="3">
    <source>
        <dbReference type="PROSITE" id="PS51294"/>
    </source>
</evidence>
<evidence type="ECO:0000259" key="2">
    <source>
        <dbReference type="PROSITE" id="PS50090"/>
    </source>
</evidence>
<feature type="domain" description="Myb-like" evidence="2">
    <location>
        <begin position="81"/>
        <end position="131"/>
    </location>
</feature>
<keyword evidence="1" id="KW-0472">Membrane</keyword>
<evidence type="ECO:0008006" key="6">
    <source>
        <dbReference type="Google" id="ProtNLM"/>
    </source>
</evidence>
<proteinExistence type="predicted"/>
<dbReference type="GO" id="GO:0000981">
    <property type="term" value="F:DNA-binding transcription factor activity, RNA polymerase II-specific"/>
    <property type="evidence" value="ECO:0007669"/>
    <property type="project" value="TreeGrafter"/>
</dbReference>
<dbReference type="InterPro" id="IPR050560">
    <property type="entry name" value="MYB_TF"/>
</dbReference>
<organism evidence="4 5">
    <name type="scientific">Paramecium pentaurelia</name>
    <dbReference type="NCBI Taxonomy" id="43138"/>
    <lineage>
        <taxon>Eukaryota</taxon>
        <taxon>Sar</taxon>
        <taxon>Alveolata</taxon>
        <taxon>Ciliophora</taxon>
        <taxon>Intramacronucleata</taxon>
        <taxon>Oligohymenophorea</taxon>
        <taxon>Peniculida</taxon>
        <taxon>Parameciidae</taxon>
        <taxon>Paramecium</taxon>
    </lineage>
</organism>
<protein>
    <recommendedName>
        <fullName evidence="6">HTH myb-type domain-containing protein</fullName>
    </recommendedName>
</protein>
<feature type="transmembrane region" description="Helical" evidence="1">
    <location>
        <begin position="195"/>
        <end position="218"/>
    </location>
</feature>
<dbReference type="InterPro" id="IPR001005">
    <property type="entry name" value="SANT/Myb"/>
</dbReference>
<dbReference type="CDD" id="cd00167">
    <property type="entry name" value="SANT"/>
    <property type="match status" value="1"/>
</dbReference>
<dbReference type="PROSITE" id="PS50090">
    <property type="entry name" value="MYB_LIKE"/>
    <property type="match status" value="1"/>
</dbReference>
<keyword evidence="5" id="KW-1185">Reference proteome</keyword>
<evidence type="ECO:0000313" key="5">
    <source>
        <dbReference type="Proteomes" id="UP000689195"/>
    </source>
</evidence>
<name>A0A8S1TQG4_9CILI</name>
<dbReference type="InterPro" id="IPR017930">
    <property type="entry name" value="Myb_dom"/>
</dbReference>
<dbReference type="PANTHER" id="PTHR45614">
    <property type="entry name" value="MYB PROTEIN-RELATED"/>
    <property type="match status" value="1"/>
</dbReference>
<comment type="caution">
    <text evidence="4">The sequence shown here is derived from an EMBL/GenBank/DDBJ whole genome shotgun (WGS) entry which is preliminary data.</text>
</comment>
<dbReference type="GO" id="GO:0005634">
    <property type="term" value="C:nucleus"/>
    <property type="evidence" value="ECO:0007669"/>
    <property type="project" value="TreeGrafter"/>
</dbReference>
<dbReference type="EMBL" id="CAJJDO010000025">
    <property type="protein sequence ID" value="CAD8154213.1"/>
    <property type="molecule type" value="Genomic_DNA"/>
</dbReference>
<dbReference type="Proteomes" id="UP000689195">
    <property type="component" value="Unassembled WGS sequence"/>
</dbReference>